<reference evidence="8" key="1">
    <citation type="submission" date="2016-03" db="EMBL/GenBank/DDBJ databases">
        <title>Draft genome sequence of Paenibacillus glacialis DSM 22343.</title>
        <authorList>
            <person name="Shin S.-K."/>
            <person name="Yi H."/>
        </authorList>
    </citation>
    <scope>NUCLEOTIDE SEQUENCE [LARGE SCALE GENOMIC DNA]</scope>
    <source>
        <strain evidence="8">NBRC 105008</strain>
    </source>
</reference>
<evidence type="ECO:0000256" key="3">
    <source>
        <dbReference type="PIRSR" id="PIRSR000390-1"/>
    </source>
</evidence>
<dbReference type="PIRSF" id="PIRSF000390">
    <property type="entry name" value="PLP_StrS"/>
    <property type="match status" value="1"/>
</dbReference>
<dbReference type="OrthoDB" id="9810913at2"/>
<reference evidence="6" key="2">
    <citation type="submission" date="2016-03" db="EMBL/GenBank/DDBJ databases">
        <authorList>
            <person name="Ploux O."/>
        </authorList>
    </citation>
    <scope>NUCLEOTIDE SEQUENCE</scope>
    <source>
        <strain evidence="6">NBRC 105008</strain>
    </source>
</reference>
<reference evidence="7 9" key="3">
    <citation type="submission" date="2016-10" db="EMBL/GenBank/DDBJ databases">
        <authorList>
            <person name="Varghese N."/>
            <person name="Submissions S."/>
        </authorList>
    </citation>
    <scope>NUCLEOTIDE SEQUENCE [LARGE SCALE GENOMIC DNA]</scope>
    <source>
        <strain evidence="7 9">Gm-149</strain>
    </source>
</reference>
<evidence type="ECO:0000256" key="5">
    <source>
        <dbReference type="RuleBase" id="RU004508"/>
    </source>
</evidence>
<evidence type="ECO:0000313" key="6">
    <source>
        <dbReference type="EMBL" id="OCB69090.1"/>
    </source>
</evidence>
<accession>A0A1B9DHE1</accession>
<dbReference type="CDD" id="cd00616">
    <property type="entry name" value="AHBA_syn"/>
    <property type="match status" value="1"/>
</dbReference>
<sequence length="360" mass="40720">MILITKPFLPPIEAYQQYVEGIWQRNWLTNMGPLSNDLEIKLKDFLKVKNLLFVTNGTVAIQMAIKALGLKGEILTTPFSFVATTSSIVWEACKPVFVDIDPLSLNIDPTKIEAAITPNTSAILATHVYGNPCDVEAIDKIAKKHNLKVIYDAAHAFGVEVAGKSIFEYGDISTCSLHATKLYHSIEGGLVITKEDTLLKELAYIRNFGFDGPEAFATLGINGKNSEFHAAMGLTNLTYIDSISEKRKLLSERYNEKLKALKAVQPKWHQNSRNNYAYYPLVFESEAFMLKCYNFLQTYEVFTRRYFYPSLSDSLPYVEKQFLPFTEDISSRVLCLPLYYDLSVEEVDLICNLLLNAQNK</sequence>
<dbReference type="AlphaFoldDB" id="A0A1B9DHE1"/>
<dbReference type="PANTHER" id="PTHR30244:SF9">
    <property type="entry name" value="PROTEIN RV3402C"/>
    <property type="match status" value="1"/>
</dbReference>
<keyword evidence="6" id="KW-0808">Transferase</keyword>
<dbReference type="GO" id="GO:0000271">
    <property type="term" value="P:polysaccharide biosynthetic process"/>
    <property type="evidence" value="ECO:0007669"/>
    <property type="project" value="TreeGrafter"/>
</dbReference>
<dbReference type="GO" id="GO:0030170">
    <property type="term" value="F:pyridoxal phosphate binding"/>
    <property type="evidence" value="ECO:0007669"/>
    <property type="project" value="TreeGrafter"/>
</dbReference>
<evidence type="ECO:0000256" key="2">
    <source>
        <dbReference type="ARBA" id="ARBA00037999"/>
    </source>
</evidence>
<dbReference type="STRING" id="551990.SAMN05192550_2292"/>
<dbReference type="Proteomes" id="UP000182367">
    <property type="component" value="Unassembled WGS sequence"/>
</dbReference>
<dbReference type="PANTHER" id="PTHR30244">
    <property type="entry name" value="TRANSAMINASE"/>
    <property type="match status" value="1"/>
</dbReference>
<feature type="modified residue" description="N6-(pyridoxal phosphate)lysine" evidence="4">
    <location>
        <position position="181"/>
    </location>
</feature>
<name>A0A1B9DHE1_9FLAO</name>
<dbReference type="EMBL" id="LVEO01000026">
    <property type="protein sequence ID" value="OCB69090.1"/>
    <property type="molecule type" value="Genomic_DNA"/>
</dbReference>
<comment type="caution">
    <text evidence="6">The sequence shown here is derived from an EMBL/GenBank/DDBJ whole genome shotgun (WGS) entry which is preliminary data.</text>
</comment>
<dbReference type="Proteomes" id="UP000093226">
    <property type="component" value="Unassembled WGS sequence"/>
</dbReference>
<evidence type="ECO:0000256" key="1">
    <source>
        <dbReference type="ARBA" id="ARBA00022898"/>
    </source>
</evidence>
<evidence type="ECO:0000313" key="9">
    <source>
        <dbReference type="Proteomes" id="UP000182367"/>
    </source>
</evidence>
<protein>
    <submittedName>
        <fullName evidence="6">Aminotransferase DegT</fullName>
    </submittedName>
    <submittedName>
        <fullName evidence="7">dTDP-4-amino-4,6-dideoxygalactose transaminase</fullName>
    </submittedName>
</protein>
<dbReference type="RefSeq" id="WP_066329320.1">
    <property type="nucleotide sequence ID" value="NZ_BJVF01000007.1"/>
</dbReference>
<feature type="active site" description="Proton acceptor" evidence="3">
    <location>
        <position position="181"/>
    </location>
</feature>
<dbReference type="InterPro" id="IPR000653">
    <property type="entry name" value="DegT/StrS_aminotransferase"/>
</dbReference>
<proteinExistence type="inferred from homology"/>
<dbReference type="EMBL" id="FNEO01000004">
    <property type="protein sequence ID" value="SDJ54403.1"/>
    <property type="molecule type" value="Genomic_DNA"/>
</dbReference>
<evidence type="ECO:0000256" key="4">
    <source>
        <dbReference type="PIRSR" id="PIRSR000390-2"/>
    </source>
</evidence>
<evidence type="ECO:0000313" key="7">
    <source>
        <dbReference type="EMBL" id="SDJ54403.1"/>
    </source>
</evidence>
<gene>
    <name evidence="6" type="ORF">FBGL_13740</name>
    <name evidence="7" type="ORF">SAMN05192550_2292</name>
</gene>
<dbReference type="InterPro" id="IPR015424">
    <property type="entry name" value="PyrdxlP-dep_Trfase"/>
</dbReference>
<keyword evidence="9" id="KW-1185">Reference proteome</keyword>
<comment type="similarity">
    <text evidence="2 5">Belongs to the DegT/DnrJ/EryC1 family.</text>
</comment>
<dbReference type="Pfam" id="PF01041">
    <property type="entry name" value="DegT_DnrJ_EryC1"/>
    <property type="match status" value="1"/>
</dbReference>
<dbReference type="Gene3D" id="3.40.640.10">
    <property type="entry name" value="Type I PLP-dependent aspartate aminotransferase-like (Major domain)"/>
    <property type="match status" value="1"/>
</dbReference>
<dbReference type="InterPro" id="IPR015421">
    <property type="entry name" value="PyrdxlP-dep_Trfase_major"/>
</dbReference>
<keyword evidence="6" id="KW-0032">Aminotransferase</keyword>
<evidence type="ECO:0000313" key="8">
    <source>
        <dbReference type="Proteomes" id="UP000093226"/>
    </source>
</evidence>
<dbReference type="GO" id="GO:0008483">
    <property type="term" value="F:transaminase activity"/>
    <property type="evidence" value="ECO:0007669"/>
    <property type="project" value="UniProtKB-KW"/>
</dbReference>
<keyword evidence="1 4" id="KW-0663">Pyridoxal phosphate</keyword>
<dbReference type="SUPFAM" id="SSF53383">
    <property type="entry name" value="PLP-dependent transferases"/>
    <property type="match status" value="1"/>
</dbReference>
<organism evidence="6 8">
    <name type="scientific">Flavobacterium glycines</name>
    <dbReference type="NCBI Taxonomy" id="551990"/>
    <lineage>
        <taxon>Bacteria</taxon>
        <taxon>Pseudomonadati</taxon>
        <taxon>Bacteroidota</taxon>
        <taxon>Flavobacteriia</taxon>
        <taxon>Flavobacteriales</taxon>
        <taxon>Flavobacteriaceae</taxon>
        <taxon>Flavobacterium</taxon>
    </lineage>
</organism>